<keyword evidence="4" id="KW-1185">Reference proteome</keyword>
<dbReference type="eggNOG" id="COG1396">
    <property type="taxonomic scope" value="Bacteria"/>
</dbReference>
<evidence type="ECO:0000256" key="1">
    <source>
        <dbReference type="ARBA" id="ARBA00023125"/>
    </source>
</evidence>
<dbReference type="SUPFAM" id="SSF48452">
    <property type="entry name" value="TPR-like"/>
    <property type="match status" value="1"/>
</dbReference>
<sequence length="398" mass="46222">MEELASGKITKGMLSLIENNKAQPSMESLSHIAKQLGVNTADLLKEENKEELRSLVDKTEALYFLESYEDNHDSFQKYKDIVAHIEPLFEQIQHNSGYESARLLELYGYSLYFTGAENWKAPLEKADGIYNYLNISSRSASIGSFLSNIEFSKKNYHEALAVFLKEKEKIIRTGVYIEPLTYLNYNYNEAVFRLAVGEGNKAIEIIEAAVEYSKKHKIFYRIDELLSAAASYSLINRDKSKLEYYLDKLRQYGKLTNSRYYYAFSDLLTAEMMISSEGKYENALRLIEEYVDDAEIKIIEPYVYIVKGKALFGMERYRVAISWLEKAEVPDYFNHPYDLSLLYTGEIYKALCYLKLGNNEKALWHSTLALENYRDMPDSYYKQLAYTTQKRILEEIAL</sequence>
<keyword evidence="1 3" id="KW-0238">DNA-binding</keyword>
<dbReference type="SUPFAM" id="SSF47413">
    <property type="entry name" value="lambda repressor-like DNA-binding domains"/>
    <property type="match status" value="1"/>
</dbReference>
<dbReference type="InterPro" id="IPR010982">
    <property type="entry name" value="Lambda_DNA-bd_dom_sf"/>
</dbReference>
<dbReference type="GO" id="GO:0005829">
    <property type="term" value="C:cytosol"/>
    <property type="evidence" value="ECO:0007669"/>
    <property type="project" value="TreeGrafter"/>
</dbReference>
<dbReference type="AlphaFoldDB" id="W4RPK1"/>
<dbReference type="InterPro" id="IPR050807">
    <property type="entry name" value="TransReg_Diox_bact_type"/>
</dbReference>
<dbReference type="GO" id="GO:0003677">
    <property type="term" value="F:DNA binding"/>
    <property type="evidence" value="ECO:0007669"/>
    <property type="project" value="UniProtKB-KW"/>
</dbReference>
<dbReference type="GO" id="GO:0003700">
    <property type="term" value="F:DNA-binding transcription factor activity"/>
    <property type="evidence" value="ECO:0007669"/>
    <property type="project" value="TreeGrafter"/>
</dbReference>
<accession>W4RPK1</accession>
<protein>
    <submittedName>
        <fullName evidence="3">DNA-binding protein</fullName>
    </submittedName>
</protein>
<reference evidence="3 4" key="1">
    <citation type="submission" date="2013-12" db="EMBL/GenBank/DDBJ databases">
        <title>NBRP : Genome information of microbial organism related human and environment.</title>
        <authorList>
            <person name="Hattori M."/>
            <person name="Oshima K."/>
            <person name="Inaba H."/>
            <person name="Suda W."/>
            <person name="Sakamoto M."/>
            <person name="Iino T."/>
            <person name="Kitahara M."/>
            <person name="Oshida Y."/>
            <person name="Iida T."/>
            <person name="Kudo T."/>
            <person name="Itoh T."/>
            <person name="Ahmed I."/>
            <person name="Ohkuma M."/>
        </authorList>
    </citation>
    <scope>NUCLEOTIDE SEQUENCE [LARGE SCALE GENOMIC DNA]</scope>
    <source>
        <strain evidence="3 4">JCM 21738</strain>
    </source>
</reference>
<evidence type="ECO:0000259" key="2">
    <source>
        <dbReference type="PROSITE" id="PS50943"/>
    </source>
</evidence>
<name>W4RPK1_9BACI</name>
<dbReference type="InterPro" id="IPR011990">
    <property type="entry name" value="TPR-like_helical_dom_sf"/>
</dbReference>
<organism evidence="3 4">
    <name type="scientific">Mesobacillus boroniphilus JCM 21738</name>
    <dbReference type="NCBI Taxonomy" id="1294265"/>
    <lineage>
        <taxon>Bacteria</taxon>
        <taxon>Bacillati</taxon>
        <taxon>Bacillota</taxon>
        <taxon>Bacilli</taxon>
        <taxon>Bacillales</taxon>
        <taxon>Bacillaceae</taxon>
        <taxon>Mesobacillus</taxon>
    </lineage>
</organism>
<dbReference type="PANTHER" id="PTHR46797:SF1">
    <property type="entry name" value="METHYLPHOSPHONATE SYNTHASE"/>
    <property type="match status" value="1"/>
</dbReference>
<gene>
    <name evidence="3" type="ORF">JCM21738_3135</name>
</gene>
<dbReference type="CDD" id="cd00093">
    <property type="entry name" value="HTH_XRE"/>
    <property type="match status" value="1"/>
</dbReference>
<comment type="caution">
    <text evidence="3">The sequence shown here is derived from an EMBL/GenBank/DDBJ whole genome shotgun (WGS) entry which is preliminary data.</text>
</comment>
<dbReference type="InterPro" id="IPR001387">
    <property type="entry name" value="Cro/C1-type_HTH"/>
</dbReference>
<dbReference type="Proteomes" id="UP000018949">
    <property type="component" value="Unassembled WGS sequence"/>
</dbReference>
<dbReference type="EMBL" id="BAUW01000039">
    <property type="protein sequence ID" value="GAE46251.1"/>
    <property type="molecule type" value="Genomic_DNA"/>
</dbReference>
<evidence type="ECO:0000313" key="3">
    <source>
        <dbReference type="EMBL" id="GAE46251.1"/>
    </source>
</evidence>
<dbReference type="Gene3D" id="1.25.40.10">
    <property type="entry name" value="Tetratricopeptide repeat domain"/>
    <property type="match status" value="2"/>
</dbReference>
<feature type="domain" description="HTH cro/C1-type" evidence="2">
    <location>
        <begin position="9"/>
        <end position="43"/>
    </location>
</feature>
<dbReference type="PANTHER" id="PTHR46797">
    <property type="entry name" value="HTH-TYPE TRANSCRIPTIONAL REGULATOR"/>
    <property type="match status" value="1"/>
</dbReference>
<evidence type="ECO:0000313" key="4">
    <source>
        <dbReference type="Proteomes" id="UP000018949"/>
    </source>
</evidence>
<dbReference type="PROSITE" id="PS50943">
    <property type="entry name" value="HTH_CROC1"/>
    <property type="match status" value="1"/>
</dbReference>
<proteinExistence type="predicted"/>
<dbReference type="eggNOG" id="COG0457">
    <property type="taxonomic scope" value="Bacteria"/>
</dbReference>